<accession>A0A7D9JSQ8</accession>
<feature type="non-terminal residue" evidence="1">
    <location>
        <position position="1"/>
    </location>
</feature>
<dbReference type="Proteomes" id="UP001152795">
    <property type="component" value="Unassembled WGS sequence"/>
</dbReference>
<evidence type="ECO:0000313" key="2">
    <source>
        <dbReference type="Proteomes" id="UP001152795"/>
    </source>
</evidence>
<gene>
    <name evidence="1" type="ORF">PACLA_8A046233</name>
</gene>
<reference evidence="1" key="1">
    <citation type="submission" date="2020-04" db="EMBL/GenBank/DDBJ databases">
        <authorList>
            <person name="Alioto T."/>
            <person name="Alioto T."/>
            <person name="Gomez Garrido J."/>
        </authorList>
    </citation>
    <scope>NUCLEOTIDE SEQUENCE</scope>
    <source>
        <strain evidence="1">A484AB</strain>
    </source>
</reference>
<sequence length="163" mass="19765">DTNINDFVKTIKDNYTSFWKHQIKNSSKLSFYSTFKKHYNLEEYLNIIKDPNQRRLFSKFRISNHRLEIEFGRYSDVPRQERLCKYCDKLAVEDEFHFSFECEKYQNLRNNSRNILNNYFQMSITDELKRKLLSDLMSLNDPVITGLFSEHISKCFYIRDNSP</sequence>
<name>A0A7D9JSQ8_PARCT</name>
<protein>
    <submittedName>
        <fullName evidence="1">Uncharacterized protein</fullName>
    </submittedName>
</protein>
<dbReference type="AlphaFoldDB" id="A0A7D9JSQ8"/>
<organism evidence="1 2">
    <name type="scientific">Paramuricea clavata</name>
    <name type="common">Red gorgonian</name>
    <name type="synonym">Violescent sea-whip</name>
    <dbReference type="NCBI Taxonomy" id="317549"/>
    <lineage>
        <taxon>Eukaryota</taxon>
        <taxon>Metazoa</taxon>
        <taxon>Cnidaria</taxon>
        <taxon>Anthozoa</taxon>
        <taxon>Octocorallia</taxon>
        <taxon>Malacalcyonacea</taxon>
        <taxon>Plexauridae</taxon>
        <taxon>Paramuricea</taxon>
    </lineage>
</organism>
<evidence type="ECO:0000313" key="1">
    <source>
        <dbReference type="EMBL" id="CAB4035749.1"/>
    </source>
</evidence>
<proteinExistence type="predicted"/>
<dbReference type="EMBL" id="CACRXK020021339">
    <property type="protein sequence ID" value="CAB4035749.1"/>
    <property type="molecule type" value="Genomic_DNA"/>
</dbReference>
<keyword evidence="2" id="KW-1185">Reference proteome</keyword>
<comment type="caution">
    <text evidence="1">The sequence shown here is derived from an EMBL/GenBank/DDBJ whole genome shotgun (WGS) entry which is preliminary data.</text>
</comment>
<dbReference type="OrthoDB" id="3240817at2759"/>